<gene>
    <name evidence="1" type="ORF">OOU_Y34scaffold00370g29</name>
</gene>
<protein>
    <submittedName>
        <fullName evidence="1">Uncharacterized protein</fullName>
    </submittedName>
</protein>
<accession>A0AA97P2F2</accession>
<dbReference type="Proteomes" id="UP000011086">
    <property type="component" value="Unassembled WGS sequence"/>
</dbReference>
<dbReference type="EMBL" id="JH793583">
    <property type="protein sequence ID" value="ELQ40735.1"/>
    <property type="molecule type" value="Genomic_DNA"/>
</dbReference>
<reference evidence="1" key="1">
    <citation type="journal article" date="2012" name="PLoS Genet.">
        <title>Comparative analysis of the genomes of two field isolates of the rice blast fungus Magnaporthe oryzae.</title>
        <authorList>
            <person name="Xue M."/>
            <person name="Yang J."/>
            <person name="Li Z."/>
            <person name="Hu S."/>
            <person name="Yao N."/>
            <person name="Dean R.A."/>
            <person name="Zhao W."/>
            <person name="Shen M."/>
            <person name="Zhang H."/>
            <person name="Li C."/>
            <person name="Liu L."/>
            <person name="Cao L."/>
            <person name="Xu X."/>
            <person name="Xing Y."/>
            <person name="Hsiang T."/>
            <person name="Zhang Z."/>
            <person name="Xu J.R."/>
            <person name="Peng Y.L."/>
        </authorList>
    </citation>
    <scope>NUCLEOTIDE SEQUENCE</scope>
    <source>
        <strain evidence="1">Y34</strain>
    </source>
</reference>
<evidence type="ECO:0000313" key="1">
    <source>
        <dbReference type="EMBL" id="ELQ40735.1"/>
    </source>
</evidence>
<name>A0AA97P2F2_PYRO3</name>
<dbReference type="AlphaFoldDB" id="A0AA97P2F2"/>
<proteinExistence type="predicted"/>
<organism evidence="1">
    <name type="scientific">Pyricularia oryzae (strain Y34)</name>
    <name type="common">Rice blast fungus</name>
    <name type="synonym">Magnaporthe oryzae</name>
    <dbReference type="NCBI Taxonomy" id="1143189"/>
    <lineage>
        <taxon>Eukaryota</taxon>
        <taxon>Fungi</taxon>
        <taxon>Dikarya</taxon>
        <taxon>Ascomycota</taxon>
        <taxon>Pezizomycotina</taxon>
        <taxon>Sordariomycetes</taxon>
        <taxon>Sordariomycetidae</taxon>
        <taxon>Magnaporthales</taxon>
        <taxon>Pyriculariaceae</taxon>
        <taxon>Pyricularia</taxon>
    </lineage>
</organism>
<sequence length="121" mass="13591">MTLGTVSDSFKDPAWLYGIVTFWVRQAVLQESKGGEGRGCRQNRGPSDYTDWELACSFYDLCTYFNRCLRMGTSYCTGTGQGNFAAHGPELDEILTATLRYTMPTRQIKATSATPVYSREF</sequence>